<reference evidence="1 2" key="1">
    <citation type="submission" date="2020-07" db="EMBL/GenBank/DDBJ databases">
        <title>Roseicoccus Jingziensis gen. nov., sp. nov., isolated from coastal seawater.</title>
        <authorList>
            <person name="Feng X."/>
        </authorList>
    </citation>
    <scope>NUCLEOTIDE SEQUENCE [LARGE SCALE GENOMIC DNA]</scope>
    <source>
        <strain evidence="1 2">N1E253</strain>
    </source>
</reference>
<proteinExistence type="predicted"/>
<gene>
    <name evidence="1" type="ORF">HW115_07775</name>
</gene>
<sequence length="81" mass="8898">MVPLVMRGIASVCVMVTGWLLCLSPALWALSNQDKTVLLTATVQESPAQIRLEWSAPTSQAYVLSHQKLYRRVAGKAWGAE</sequence>
<protein>
    <submittedName>
        <fullName evidence="1">Uncharacterized protein</fullName>
    </submittedName>
</protein>
<accession>A0A851GK10</accession>
<comment type="caution">
    <text evidence="1">The sequence shown here is derived from an EMBL/GenBank/DDBJ whole genome shotgun (WGS) entry which is preliminary data.</text>
</comment>
<dbReference type="RefSeq" id="WP_178932017.1">
    <property type="nucleotide sequence ID" value="NZ_JACBAZ010000002.1"/>
</dbReference>
<dbReference type="EMBL" id="JACBAZ010000002">
    <property type="protein sequence ID" value="NWK55505.1"/>
    <property type="molecule type" value="Genomic_DNA"/>
</dbReference>
<evidence type="ECO:0000313" key="2">
    <source>
        <dbReference type="Proteomes" id="UP000557872"/>
    </source>
</evidence>
<evidence type="ECO:0000313" key="1">
    <source>
        <dbReference type="EMBL" id="NWK55505.1"/>
    </source>
</evidence>
<dbReference type="Proteomes" id="UP000557872">
    <property type="component" value="Unassembled WGS sequence"/>
</dbReference>
<name>A0A851GK10_9BACT</name>
<dbReference type="AlphaFoldDB" id="A0A851GK10"/>
<keyword evidence="2" id="KW-1185">Reference proteome</keyword>
<organism evidence="1 2">
    <name type="scientific">Oceaniferula marina</name>
    <dbReference type="NCBI Taxonomy" id="2748318"/>
    <lineage>
        <taxon>Bacteria</taxon>
        <taxon>Pseudomonadati</taxon>
        <taxon>Verrucomicrobiota</taxon>
        <taxon>Verrucomicrobiia</taxon>
        <taxon>Verrucomicrobiales</taxon>
        <taxon>Verrucomicrobiaceae</taxon>
        <taxon>Oceaniferula</taxon>
    </lineage>
</organism>